<comment type="similarity">
    <text evidence="1">Belongs to the MTFP1 family.</text>
</comment>
<dbReference type="HOGENOM" id="CLU_840528_0_0_1"/>
<evidence type="ECO:0000313" key="5">
    <source>
        <dbReference type="Proteomes" id="UP000013827"/>
    </source>
</evidence>
<protein>
    <recommendedName>
        <fullName evidence="2">Mitochondrial fission process protein 1</fullName>
    </recommendedName>
    <alternativeName>
        <fullName evidence="3">Mitochondrial 18 kDa protein</fullName>
    </alternativeName>
</protein>
<dbReference type="InterPro" id="IPR019560">
    <property type="entry name" value="Mitochondrial_18_kDa_protein"/>
</dbReference>
<name>A0A0D3JBU7_EMIH1</name>
<dbReference type="EnsemblProtists" id="EOD20982">
    <property type="protein sequence ID" value="EOD20982"/>
    <property type="gene ID" value="EMIHUDRAFT_450877"/>
</dbReference>
<dbReference type="GeneID" id="17266529"/>
<dbReference type="GO" id="GO:0005739">
    <property type="term" value="C:mitochondrion"/>
    <property type="evidence" value="ECO:0007669"/>
    <property type="project" value="TreeGrafter"/>
</dbReference>
<dbReference type="GO" id="GO:0000266">
    <property type="term" value="P:mitochondrial fission"/>
    <property type="evidence" value="ECO:0007669"/>
    <property type="project" value="TreeGrafter"/>
</dbReference>
<keyword evidence="5" id="KW-1185">Reference proteome</keyword>
<dbReference type="eggNOG" id="KOG3945">
    <property type="taxonomic scope" value="Eukaryota"/>
</dbReference>
<dbReference type="PaxDb" id="2903-EOD20982"/>
<dbReference type="AlphaFoldDB" id="A0A0D3JBU7"/>
<accession>A0A0D3JBU7</accession>
<evidence type="ECO:0000256" key="1">
    <source>
        <dbReference type="ARBA" id="ARBA00009224"/>
    </source>
</evidence>
<dbReference type="PANTHER" id="PTHR11001:SF2">
    <property type="entry name" value="MITOCHONDRIAL FISSION PROCESS PROTEIN 1"/>
    <property type="match status" value="1"/>
</dbReference>
<proteinExistence type="inferred from homology"/>
<dbReference type="PANTHER" id="PTHR11001">
    <property type="entry name" value="MITOCHONDRIAL FISSION PROCESS PROTEIN 1"/>
    <property type="match status" value="1"/>
</dbReference>
<organism evidence="4 5">
    <name type="scientific">Emiliania huxleyi (strain CCMP1516)</name>
    <dbReference type="NCBI Taxonomy" id="280463"/>
    <lineage>
        <taxon>Eukaryota</taxon>
        <taxon>Haptista</taxon>
        <taxon>Haptophyta</taxon>
        <taxon>Prymnesiophyceae</taxon>
        <taxon>Isochrysidales</taxon>
        <taxon>Noelaerhabdaceae</taxon>
        <taxon>Emiliania</taxon>
    </lineage>
</organism>
<evidence type="ECO:0000256" key="2">
    <source>
        <dbReference type="ARBA" id="ARBA00017835"/>
    </source>
</evidence>
<sequence>MSYALQRNHYVSRVFTISSVTAASGPAGGEEKFVGEVGAREAVKKKEPADSLHDRPTMLRRALRSRPLLAAAVPSSLCYHHSASCASGAPTVPATPPEDGDPMEKAKQLVADAAVAVDRAAAAIVSTLGLDFTDEDTKRELEEGPARYAAYLRRATLPARGVRGRLIAYTSDIGESVRPVVPASVVRLAYGNHRAWRITWAYVGVDVVYNTCEEKAKKGARPGGGAAAKGSPPMAVLRTGVHALTFQSIASVLVPSVIIHQVVHSADNLTKRFPKFMAGGMVARWLPSLVGLAFIPLMPFIDEPVEHLIDKGFDKAWPKADAPSEGEKKKH</sequence>
<evidence type="ECO:0000256" key="3">
    <source>
        <dbReference type="ARBA" id="ARBA00029631"/>
    </source>
</evidence>
<reference evidence="5" key="1">
    <citation type="journal article" date="2013" name="Nature">
        <title>Pan genome of the phytoplankton Emiliania underpins its global distribution.</title>
        <authorList>
            <person name="Read B.A."/>
            <person name="Kegel J."/>
            <person name="Klute M.J."/>
            <person name="Kuo A."/>
            <person name="Lefebvre S.C."/>
            <person name="Maumus F."/>
            <person name="Mayer C."/>
            <person name="Miller J."/>
            <person name="Monier A."/>
            <person name="Salamov A."/>
            <person name="Young J."/>
            <person name="Aguilar M."/>
            <person name="Claverie J.M."/>
            <person name="Frickenhaus S."/>
            <person name="Gonzalez K."/>
            <person name="Herman E.K."/>
            <person name="Lin Y.C."/>
            <person name="Napier J."/>
            <person name="Ogata H."/>
            <person name="Sarno A.F."/>
            <person name="Shmutz J."/>
            <person name="Schroeder D."/>
            <person name="de Vargas C."/>
            <person name="Verret F."/>
            <person name="von Dassow P."/>
            <person name="Valentin K."/>
            <person name="Van de Peer Y."/>
            <person name="Wheeler G."/>
            <person name="Dacks J.B."/>
            <person name="Delwiche C.F."/>
            <person name="Dyhrman S.T."/>
            <person name="Glockner G."/>
            <person name="John U."/>
            <person name="Richards T."/>
            <person name="Worden A.Z."/>
            <person name="Zhang X."/>
            <person name="Grigoriev I.V."/>
            <person name="Allen A.E."/>
            <person name="Bidle K."/>
            <person name="Borodovsky M."/>
            <person name="Bowler C."/>
            <person name="Brownlee C."/>
            <person name="Cock J.M."/>
            <person name="Elias M."/>
            <person name="Gladyshev V.N."/>
            <person name="Groth M."/>
            <person name="Guda C."/>
            <person name="Hadaegh A."/>
            <person name="Iglesias-Rodriguez M.D."/>
            <person name="Jenkins J."/>
            <person name="Jones B.M."/>
            <person name="Lawson T."/>
            <person name="Leese F."/>
            <person name="Lindquist E."/>
            <person name="Lobanov A."/>
            <person name="Lomsadze A."/>
            <person name="Malik S.B."/>
            <person name="Marsh M.E."/>
            <person name="Mackinder L."/>
            <person name="Mock T."/>
            <person name="Mueller-Roeber B."/>
            <person name="Pagarete A."/>
            <person name="Parker M."/>
            <person name="Probert I."/>
            <person name="Quesneville H."/>
            <person name="Raines C."/>
            <person name="Rensing S.A."/>
            <person name="Riano-Pachon D.M."/>
            <person name="Richier S."/>
            <person name="Rokitta S."/>
            <person name="Shiraiwa Y."/>
            <person name="Soanes D.M."/>
            <person name="van der Giezen M."/>
            <person name="Wahlund T.M."/>
            <person name="Williams B."/>
            <person name="Wilson W."/>
            <person name="Wolfe G."/>
            <person name="Wurch L.L."/>
        </authorList>
    </citation>
    <scope>NUCLEOTIDE SEQUENCE</scope>
</reference>
<reference evidence="4" key="2">
    <citation type="submission" date="2024-10" db="UniProtKB">
        <authorList>
            <consortium name="EnsemblProtists"/>
        </authorList>
    </citation>
    <scope>IDENTIFICATION</scope>
</reference>
<dbReference type="Pfam" id="PF10558">
    <property type="entry name" value="MTP18"/>
    <property type="match status" value="1"/>
</dbReference>
<dbReference type="RefSeq" id="XP_005773411.1">
    <property type="nucleotide sequence ID" value="XM_005773354.1"/>
</dbReference>
<evidence type="ECO:0000313" key="4">
    <source>
        <dbReference type="EnsemblProtists" id="EOD20982"/>
    </source>
</evidence>
<dbReference type="Proteomes" id="UP000013827">
    <property type="component" value="Unassembled WGS sequence"/>
</dbReference>
<dbReference type="KEGG" id="ehx:EMIHUDRAFT_450877"/>